<feature type="transmembrane region" description="Helical" evidence="1">
    <location>
        <begin position="25"/>
        <end position="49"/>
    </location>
</feature>
<comment type="caution">
    <text evidence="2">The sequence shown here is derived from an EMBL/GenBank/DDBJ whole genome shotgun (WGS) entry which is preliminary data.</text>
</comment>
<evidence type="ECO:0000313" key="3">
    <source>
        <dbReference type="Proteomes" id="UP000238007"/>
    </source>
</evidence>
<protein>
    <submittedName>
        <fullName evidence="2">Uncharacterized protein DUF3971</fullName>
    </submittedName>
</protein>
<evidence type="ECO:0000313" key="2">
    <source>
        <dbReference type="EMBL" id="PRY78863.1"/>
    </source>
</evidence>
<sequence>MDETDEQTQTEPTGKPCRRWGRWFFCLRALFVICLAPVIFAGVAAVMMINREITAPSWIVEQIEARASEVLDGAQLDFGTITARIGRDLHPHVRLVDTRLFDRDGVMLTRVPVVEGMMSPRGLILRHEVMMQEIRLIGAQINLRRARDGTVAVALASDAAEVSQARSIPELLDQLDQVFERPQLEALETVRAEGLIVNFDDARARRSWVVDGGTLALDLRNGETALRGNLSLLSGRAEVTTVTLSYSSPRGSRAAQFAVNIDDAITSDIAAQSPALTWLRDVEAPISAALRTELDENGALGPLSATLEIGQGALQPNEATQPVQFESAKAYLTYDPVHDKISFTDIALETEWGSLRANGDAYLREIIDGLPHALLGQFHFRDVALNPLGLYDVTPTVEAASVDLRLRFDPFRIEIGQMVASNDGLQVLSSGSLTAADDGWIGTFDSSINEISPDQLLAFWPPTVKPRTRNWISQNLSQGHVINGNVGIRVAPGRPRDVALGFEFEDADIRFLRQMPLINGGAGVASIIDHRFVVTLDKGTVVPAQGGSIDVTGTTFTILDTREKPSNGVVDLALDGSVTSVLSVLNEEPFTFLDKAGKPVTLADGRAEVGGQITFPLRRGLTLDELGLDVRADLRGVRSDVLIPGRRFAAAQLEVAVSNEGLTISGPVRLGGVAADGAWTQRFGVEHAGRSQVSARVALSQVFMDEFNIGLPPGTISGNGRGDLTLDLTKGRSPAFSLVSNLRGLRVAIPAVGWVKPADQDGNLRISGTLGAVPSVDRLQVSGAGLTAEGQIRLSADGGLDTARFTRLEIGNWLDAPITLQGRGQGQPVGVVINGGRLDLRRASFGASTGEGGPMQIALDRLQITEGIALTAFSGNFNGTGGFSGQFRGQLNGVAPVEGVVAPRNGRSAVRLSSNDAGAVIRAAGFMDNASGGDVTLILLPAGVEGTFDGTLSVSDLRVRDAPTIAALLDAISVVGLLQQLDGQGLRFDDVDAKFRLTPQQVIVSEASAVGPGLGISIDGIYTLASKQIDLQGVVSPFYLVNSIGSFLTRKGEGLIGFNFNIGGTSDAPRVSVNPLSALTPGIFREIFRRAPPETN</sequence>
<dbReference type="EMBL" id="PVTP01000003">
    <property type="protein sequence ID" value="PRY78863.1"/>
    <property type="molecule type" value="Genomic_DNA"/>
</dbReference>
<organism evidence="2 3">
    <name type="scientific">Yoonia maritima</name>
    <dbReference type="NCBI Taxonomy" id="1435347"/>
    <lineage>
        <taxon>Bacteria</taxon>
        <taxon>Pseudomonadati</taxon>
        <taxon>Pseudomonadota</taxon>
        <taxon>Alphaproteobacteria</taxon>
        <taxon>Rhodobacterales</taxon>
        <taxon>Paracoccaceae</taxon>
        <taxon>Yoonia</taxon>
    </lineage>
</organism>
<keyword evidence="3" id="KW-1185">Reference proteome</keyword>
<dbReference type="RefSeq" id="WP_243394435.1">
    <property type="nucleotide sequence ID" value="NZ_PVTP01000003.1"/>
</dbReference>
<gene>
    <name evidence="2" type="ORF">CLV80_103189</name>
</gene>
<accession>A0A2T0W1P5</accession>
<dbReference type="AlphaFoldDB" id="A0A2T0W1P5"/>
<name>A0A2T0W1P5_9RHOB</name>
<reference evidence="2 3" key="1">
    <citation type="submission" date="2018-03" db="EMBL/GenBank/DDBJ databases">
        <title>Genomic Encyclopedia of Archaeal and Bacterial Type Strains, Phase II (KMG-II): from individual species to whole genera.</title>
        <authorList>
            <person name="Goeker M."/>
        </authorList>
    </citation>
    <scope>NUCLEOTIDE SEQUENCE [LARGE SCALE GENOMIC DNA]</scope>
    <source>
        <strain evidence="2 3">DSM 101533</strain>
    </source>
</reference>
<keyword evidence="1" id="KW-0812">Transmembrane</keyword>
<evidence type="ECO:0000256" key="1">
    <source>
        <dbReference type="SAM" id="Phobius"/>
    </source>
</evidence>
<keyword evidence="1" id="KW-1133">Transmembrane helix</keyword>
<keyword evidence="1" id="KW-0472">Membrane</keyword>
<proteinExistence type="predicted"/>
<dbReference type="Proteomes" id="UP000238007">
    <property type="component" value="Unassembled WGS sequence"/>
</dbReference>